<proteinExistence type="predicted"/>
<sequence>MDETLTNLEGLKVFSTIYFNKGFNKIEVDKKMLKKSIHFS</sequence>
<accession>A0A0R0LZW4</accession>
<dbReference type="EMBL" id="LGUB01000038">
    <property type="protein sequence ID" value="KRH94714.1"/>
    <property type="molecule type" value="Genomic_DNA"/>
</dbReference>
<organism evidence="1 2">
    <name type="scientific">Pseudoloma neurophilia</name>
    <dbReference type="NCBI Taxonomy" id="146866"/>
    <lineage>
        <taxon>Eukaryota</taxon>
        <taxon>Fungi</taxon>
        <taxon>Fungi incertae sedis</taxon>
        <taxon>Microsporidia</taxon>
        <taxon>Pseudoloma</taxon>
    </lineage>
</organism>
<dbReference type="VEuPathDB" id="MicrosporidiaDB:M153_1600007472"/>
<evidence type="ECO:0000313" key="1">
    <source>
        <dbReference type="EMBL" id="KRH94714.1"/>
    </source>
</evidence>
<comment type="caution">
    <text evidence="1">The sequence shown here is derived from an EMBL/GenBank/DDBJ whole genome shotgun (WGS) entry which is preliminary data.</text>
</comment>
<dbReference type="AlphaFoldDB" id="A0A0R0LZW4"/>
<dbReference type="Proteomes" id="UP000051530">
    <property type="component" value="Unassembled WGS sequence"/>
</dbReference>
<protein>
    <submittedName>
        <fullName evidence="1">Uncharacterized protein</fullName>
    </submittedName>
</protein>
<reference evidence="1 2" key="1">
    <citation type="submission" date="2015-07" db="EMBL/GenBank/DDBJ databases">
        <title>The genome of Pseudoloma neurophilia, a relevant intracellular parasite of the zebrafish.</title>
        <authorList>
            <person name="Ndikumana S."/>
            <person name="Pelin A."/>
            <person name="Sanders J."/>
            <person name="Corradi N."/>
        </authorList>
    </citation>
    <scope>NUCLEOTIDE SEQUENCE [LARGE SCALE GENOMIC DNA]</scope>
    <source>
        <strain evidence="1 2">MK1</strain>
    </source>
</reference>
<gene>
    <name evidence="1" type="ORF">M153_1600007472</name>
</gene>
<evidence type="ECO:0000313" key="2">
    <source>
        <dbReference type="Proteomes" id="UP000051530"/>
    </source>
</evidence>
<keyword evidence="2" id="KW-1185">Reference proteome</keyword>
<name>A0A0R0LZW4_9MICR</name>